<feature type="non-terminal residue" evidence="1">
    <location>
        <position position="143"/>
    </location>
</feature>
<evidence type="ECO:0000313" key="2">
    <source>
        <dbReference type="Proteomes" id="UP000324800"/>
    </source>
</evidence>
<sequence>MPRALDWPEQAKTLAEFKILSHQLHRDMDQKELAPVLAFGWKPDVVGNGAILADDKIIYVASRLIIIQNTQTHVQEMCEITDNAYATAMALAPHKRQVAVAEIVGDQRPQVEIFSIPFLKRVLLKAEILQAKRITSLSFSSDS</sequence>
<dbReference type="Proteomes" id="UP000324800">
    <property type="component" value="Unassembled WGS sequence"/>
</dbReference>
<comment type="caution">
    <text evidence="1">The sequence shown here is derived from an EMBL/GenBank/DDBJ whole genome shotgun (WGS) entry which is preliminary data.</text>
</comment>
<dbReference type="PANTHER" id="PTHR32215">
    <property type="entry name" value="CILIA- AND FLAGELLA-ASSOCIATED PROTEIN 57"/>
    <property type="match status" value="1"/>
</dbReference>
<dbReference type="Gene3D" id="2.130.10.10">
    <property type="entry name" value="YVTN repeat-like/Quinoprotein amine dehydrogenase"/>
    <property type="match status" value="1"/>
</dbReference>
<dbReference type="OrthoDB" id="10251741at2759"/>
<name>A0A5J4TL71_9EUKA</name>
<gene>
    <name evidence="1" type="ORF">EZS28_045425</name>
</gene>
<dbReference type="InterPro" id="IPR052993">
    <property type="entry name" value="CFA-57"/>
</dbReference>
<dbReference type="EMBL" id="SNRW01028985">
    <property type="protein sequence ID" value="KAA6359048.1"/>
    <property type="molecule type" value="Genomic_DNA"/>
</dbReference>
<evidence type="ECO:0000313" key="1">
    <source>
        <dbReference type="EMBL" id="KAA6359048.1"/>
    </source>
</evidence>
<dbReference type="AlphaFoldDB" id="A0A5J4TL71"/>
<protein>
    <submittedName>
        <fullName evidence="1">Uncharacterized protein</fullName>
    </submittedName>
</protein>
<reference evidence="1 2" key="1">
    <citation type="submission" date="2019-03" db="EMBL/GenBank/DDBJ databases">
        <title>Single cell metagenomics reveals metabolic interactions within the superorganism composed of flagellate Streblomastix strix and complex community of Bacteroidetes bacteria on its surface.</title>
        <authorList>
            <person name="Treitli S.C."/>
            <person name="Kolisko M."/>
            <person name="Husnik F."/>
            <person name="Keeling P."/>
            <person name="Hampl V."/>
        </authorList>
    </citation>
    <scope>NUCLEOTIDE SEQUENCE [LARGE SCALE GENOMIC DNA]</scope>
    <source>
        <strain evidence="1">ST1C</strain>
    </source>
</reference>
<dbReference type="InterPro" id="IPR015943">
    <property type="entry name" value="WD40/YVTN_repeat-like_dom_sf"/>
</dbReference>
<accession>A0A5J4TL71</accession>
<organism evidence="1 2">
    <name type="scientific">Streblomastix strix</name>
    <dbReference type="NCBI Taxonomy" id="222440"/>
    <lineage>
        <taxon>Eukaryota</taxon>
        <taxon>Metamonada</taxon>
        <taxon>Preaxostyla</taxon>
        <taxon>Oxymonadida</taxon>
        <taxon>Streblomastigidae</taxon>
        <taxon>Streblomastix</taxon>
    </lineage>
</organism>
<proteinExistence type="predicted"/>
<dbReference type="PANTHER" id="PTHR32215:SF0">
    <property type="entry name" value="CILIA- AND FLAGELLA-ASSOCIATED PROTEIN 57"/>
    <property type="match status" value="1"/>
</dbReference>